<organism evidence="5 6">
    <name type="scientific">Microterricola viridarii</name>
    <dbReference type="NCBI Taxonomy" id="412690"/>
    <lineage>
        <taxon>Bacteria</taxon>
        <taxon>Bacillati</taxon>
        <taxon>Actinomycetota</taxon>
        <taxon>Actinomycetes</taxon>
        <taxon>Micrococcales</taxon>
        <taxon>Microbacteriaceae</taxon>
        <taxon>Microterricola</taxon>
    </lineage>
</organism>
<keyword evidence="2" id="KW-0238">DNA-binding</keyword>
<keyword evidence="1" id="KW-0805">Transcription regulation</keyword>
<evidence type="ECO:0000313" key="6">
    <source>
        <dbReference type="Proteomes" id="UP000058305"/>
    </source>
</evidence>
<protein>
    <submittedName>
        <fullName evidence="5">LacI family transcriptional regulator</fullName>
    </submittedName>
</protein>
<accession>A0A0X8E2U4</accession>
<dbReference type="CDD" id="cd06267">
    <property type="entry name" value="PBP1_LacI_sugar_binding-like"/>
    <property type="match status" value="1"/>
</dbReference>
<name>A0A0X8E2U4_9MICO</name>
<dbReference type="OrthoDB" id="2854648at2"/>
<keyword evidence="6" id="KW-1185">Reference proteome</keyword>
<dbReference type="Pfam" id="PF13377">
    <property type="entry name" value="Peripla_BP_3"/>
    <property type="match status" value="1"/>
</dbReference>
<evidence type="ECO:0000259" key="4">
    <source>
        <dbReference type="PROSITE" id="PS50932"/>
    </source>
</evidence>
<feature type="domain" description="HTH lacI-type" evidence="4">
    <location>
        <begin position="3"/>
        <end position="57"/>
    </location>
</feature>
<evidence type="ECO:0000256" key="3">
    <source>
        <dbReference type="ARBA" id="ARBA00023163"/>
    </source>
</evidence>
<gene>
    <name evidence="5" type="ORF">AWU67_11905</name>
</gene>
<dbReference type="PANTHER" id="PTHR30146">
    <property type="entry name" value="LACI-RELATED TRANSCRIPTIONAL REPRESSOR"/>
    <property type="match status" value="1"/>
</dbReference>
<dbReference type="PROSITE" id="PS00356">
    <property type="entry name" value="HTH_LACI_1"/>
    <property type="match status" value="1"/>
</dbReference>
<evidence type="ECO:0000256" key="1">
    <source>
        <dbReference type="ARBA" id="ARBA00023015"/>
    </source>
</evidence>
<dbReference type="Pfam" id="PF00356">
    <property type="entry name" value="LacI"/>
    <property type="match status" value="1"/>
</dbReference>
<keyword evidence="3" id="KW-0804">Transcription</keyword>
<dbReference type="Gene3D" id="1.10.260.40">
    <property type="entry name" value="lambda repressor-like DNA-binding domains"/>
    <property type="match status" value="1"/>
</dbReference>
<reference evidence="6" key="2">
    <citation type="submission" date="2016-01" db="EMBL/GenBank/DDBJ databases">
        <title>First complete genome sequence of a species in the genus Microterricola, an extremophilic cold active enzyme producing strain ERGS5:02 isolated from Sikkim Himalaya.</title>
        <authorList>
            <person name="Kumar R."/>
            <person name="Singh D."/>
            <person name="Swarnkar M.K."/>
        </authorList>
    </citation>
    <scope>NUCLEOTIDE SEQUENCE [LARGE SCALE GENOMIC DNA]</scope>
    <source>
        <strain evidence="6">ERGS5:02</strain>
    </source>
</reference>
<dbReference type="SUPFAM" id="SSF47413">
    <property type="entry name" value="lambda repressor-like DNA-binding domains"/>
    <property type="match status" value="1"/>
</dbReference>
<dbReference type="CDD" id="cd01392">
    <property type="entry name" value="HTH_LacI"/>
    <property type="match status" value="1"/>
</dbReference>
<dbReference type="Proteomes" id="UP000058305">
    <property type="component" value="Chromosome"/>
</dbReference>
<dbReference type="SMART" id="SM00354">
    <property type="entry name" value="HTH_LACI"/>
    <property type="match status" value="1"/>
</dbReference>
<dbReference type="InterPro" id="IPR046335">
    <property type="entry name" value="LacI/GalR-like_sensor"/>
</dbReference>
<dbReference type="GO" id="GO:0000976">
    <property type="term" value="F:transcription cis-regulatory region binding"/>
    <property type="evidence" value="ECO:0007669"/>
    <property type="project" value="TreeGrafter"/>
</dbReference>
<dbReference type="RefSeq" id="WP_067229279.1">
    <property type="nucleotide sequence ID" value="NZ_CP014145.1"/>
</dbReference>
<proteinExistence type="predicted"/>
<dbReference type="Gene3D" id="3.40.50.2300">
    <property type="match status" value="2"/>
</dbReference>
<evidence type="ECO:0000313" key="5">
    <source>
        <dbReference type="EMBL" id="AMB59446.1"/>
    </source>
</evidence>
<sequence length="326" mass="34572">MAATLSDVARLAGVSIKTVSNVIHDHPHIRPATKQRVLDAIAAVDYRPNLTARNLRSGRTGVISLVLPTLRNPYFAELAEAVMDAADREGLSVLIEQSRPDAAAPRVSRAQLVDGMLFSTLGSEAEDTGLYAQLPPGTDSPVDHVTMRNTEAIRAATEHLLGLGRRRIVALGARPGDTSGAGGLRLLGYRQAVEAAGIDAAGLVRPVESWTRFDGAAATDALLDEGIAFDGIVAFNDALALGALRALGQRGIRVPEQVSVIGFDDLDDSRYSLPALTTISPGREQIATLAVHMLAERIAARGEELAPRTLTVPFTLVERESTAPAR</sequence>
<dbReference type="InterPro" id="IPR028082">
    <property type="entry name" value="Peripla_BP_I"/>
</dbReference>
<dbReference type="InterPro" id="IPR010982">
    <property type="entry name" value="Lambda_DNA-bd_dom_sf"/>
</dbReference>
<dbReference type="EMBL" id="CP014145">
    <property type="protein sequence ID" value="AMB59446.1"/>
    <property type="molecule type" value="Genomic_DNA"/>
</dbReference>
<evidence type="ECO:0000256" key="2">
    <source>
        <dbReference type="ARBA" id="ARBA00023125"/>
    </source>
</evidence>
<dbReference type="GO" id="GO:0003700">
    <property type="term" value="F:DNA-binding transcription factor activity"/>
    <property type="evidence" value="ECO:0007669"/>
    <property type="project" value="TreeGrafter"/>
</dbReference>
<dbReference type="InterPro" id="IPR000843">
    <property type="entry name" value="HTH_LacI"/>
</dbReference>
<dbReference type="PANTHER" id="PTHR30146:SF109">
    <property type="entry name" value="HTH-TYPE TRANSCRIPTIONAL REGULATOR GALS"/>
    <property type="match status" value="1"/>
</dbReference>
<dbReference type="KEGG" id="mvd:AWU67_11905"/>
<dbReference type="PROSITE" id="PS50932">
    <property type="entry name" value="HTH_LACI_2"/>
    <property type="match status" value="1"/>
</dbReference>
<reference evidence="5 6" key="1">
    <citation type="journal article" date="2016" name="J. Biotechnol.">
        <title>First complete genome sequence of a species in the genus Microterricola, an extremophilic cold active enzyme producing bacterial strain ERGS5:02 isolated from Sikkim Himalaya.</title>
        <authorList>
            <person name="Himanshu"/>
            <person name="Swarnkar M.K."/>
            <person name="Singh D."/>
            <person name="Kumar R."/>
        </authorList>
    </citation>
    <scope>NUCLEOTIDE SEQUENCE [LARGE SCALE GENOMIC DNA]</scope>
    <source>
        <strain evidence="5 6">ERGS5:02</strain>
    </source>
</reference>
<dbReference type="AlphaFoldDB" id="A0A0X8E2U4"/>
<dbReference type="SUPFAM" id="SSF53822">
    <property type="entry name" value="Periplasmic binding protein-like I"/>
    <property type="match status" value="1"/>
</dbReference>